<gene>
    <name evidence="5" type="ORF">HMPREF9087_2215</name>
</gene>
<dbReference type="EMBL" id="AEWT01000019">
    <property type="protein sequence ID" value="EGC69103.1"/>
    <property type="molecule type" value="Genomic_DNA"/>
</dbReference>
<dbReference type="InterPro" id="IPR034505">
    <property type="entry name" value="Coproporphyrinogen-III_oxidase"/>
</dbReference>
<keyword evidence="3" id="KW-0143">Chaperone</keyword>
<keyword evidence="3" id="KW-0349">Heme</keyword>
<dbReference type="SMART" id="SM00729">
    <property type="entry name" value="Elp3"/>
    <property type="match status" value="1"/>
</dbReference>
<keyword evidence="3" id="KW-0411">Iron-sulfur</keyword>
<comment type="subcellular location">
    <subcellularLocation>
        <location evidence="3">Cytoplasm</location>
    </subcellularLocation>
</comment>
<organism evidence="5 6">
    <name type="scientific">Enterococcus casseliflavus ATCC 12755</name>
    <dbReference type="NCBI Taxonomy" id="888066"/>
    <lineage>
        <taxon>Bacteria</taxon>
        <taxon>Bacillati</taxon>
        <taxon>Bacillota</taxon>
        <taxon>Bacilli</taxon>
        <taxon>Lactobacillales</taxon>
        <taxon>Enterococcaceae</taxon>
        <taxon>Enterococcus</taxon>
    </lineage>
</organism>
<feature type="domain" description="Radical SAM core" evidence="4">
    <location>
        <begin position="31"/>
        <end position="267"/>
    </location>
</feature>
<evidence type="ECO:0000256" key="3">
    <source>
        <dbReference type="RuleBase" id="RU364116"/>
    </source>
</evidence>
<evidence type="ECO:0000256" key="2">
    <source>
        <dbReference type="ARBA" id="ARBA00017228"/>
    </source>
</evidence>
<dbReference type="InterPro" id="IPR023404">
    <property type="entry name" value="rSAM_horseshoe"/>
</dbReference>
<dbReference type="Proteomes" id="UP000004835">
    <property type="component" value="Unassembled WGS sequence"/>
</dbReference>
<sequence>MPVLSAVGAKKKVEENYLGMPEGQTINDPSTKSAQNISAYIHIPFCEHICYYCDFNKVFLEGQPVDEYIEALLKEIELTLLRQPLNEAKTIYIGGGTPTSLSANQLDRLLSGVHELLPTHTTEEFTVEANPGDLSEEKMLVLKNHQVNRLSMGVQTFDNRLLKKIGRKHTAEDVYSTIQLLEKHDFQNVTIDLIYALPGQSIESFRDTLTRAIDLGLPHYAMYSLILENKTMFMNWVRQGRMALPSQEAETQMFDEAIAAMTKAGLNQYEISNFARTGYESLHNLVYWNNEHYFGFGAGASGYLGQTRYKNKGPIQHYLKPLQENQLPIHEIEELTTSNQMEEELFLGLRKKVGISKIQFAEKFGKSFQEIYGSTSEQLIQKGWLASQGDRVFLTKAGMFIGNEVFEAFLLDGEK</sequence>
<dbReference type="SFLD" id="SFLDG01082">
    <property type="entry name" value="B12-binding_domain_containing"/>
    <property type="match status" value="1"/>
</dbReference>
<keyword evidence="5" id="KW-0560">Oxidoreductase</keyword>
<dbReference type="InterPro" id="IPR010723">
    <property type="entry name" value="HemN_C"/>
</dbReference>
<dbReference type="GO" id="GO:0051539">
    <property type="term" value="F:4 iron, 4 sulfur cluster binding"/>
    <property type="evidence" value="ECO:0007669"/>
    <property type="project" value="UniProtKB-UniRule"/>
</dbReference>
<accession>F0ELC3</accession>
<dbReference type="Pfam" id="PF06969">
    <property type="entry name" value="HemN_C"/>
    <property type="match status" value="1"/>
</dbReference>
<dbReference type="Pfam" id="PF04055">
    <property type="entry name" value="Radical_SAM"/>
    <property type="match status" value="1"/>
</dbReference>
<dbReference type="GO" id="GO:0046872">
    <property type="term" value="F:metal ion binding"/>
    <property type="evidence" value="ECO:0007669"/>
    <property type="project" value="UniProtKB-UniRule"/>
</dbReference>
<reference evidence="5 6" key="1">
    <citation type="submission" date="2011-01" db="EMBL/GenBank/DDBJ databases">
        <authorList>
            <person name="Muzny D."/>
            <person name="Qin X."/>
            <person name="Deng J."/>
            <person name="Jiang H."/>
            <person name="Liu Y."/>
            <person name="Qu J."/>
            <person name="Song X.-Z."/>
            <person name="Zhang L."/>
            <person name="Thornton R."/>
            <person name="Coyle M."/>
            <person name="Francisco L."/>
            <person name="Jackson L."/>
            <person name="Javaid M."/>
            <person name="Korchina V."/>
            <person name="Kovar C."/>
            <person name="Mata R."/>
            <person name="Mathew T."/>
            <person name="Ngo R."/>
            <person name="Nguyen L."/>
            <person name="Nguyen N."/>
            <person name="Okwuonu G."/>
            <person name="Ongeri F."/>
            <person name="Pham C."/>
            <person name="Simmons D."/>
            <person name="Wilczek-Boney K."/>
            <person name="Hale W."/>
            <person name="Jakkamsetti A."/>
            <person name="Pham P."/>
            <person name="Ruth R."/>
            <person name="San Lucas F."/>
            <person name="Warren J."/>
            <person name="Zhang J."/>
            <person name="Zhao Z."/>
            <person name="Zhou C."/>
            <person name="Zhu D."/>
            <person name="Lee S."/>
            <person name="Bess C."/>
            <person name="Blankenburg K."/>
            <person name="Forbes L."/>
            <person name="Fu Q."/>
            <person name="Gubbala S."/>
            <person name="Hirani K."/>
            <person name="Jayaseelan J.C."/>
            <person name="Lara F."/>
            <person name="Munidasa M."/>
            <person name="Palculict T."/>
            <person name="Patil S."/>
            <person name="Pu L.-L."/>
            <person name="Saada N."/>
            <person name="Tang L."/>
            <person name="Weissenberger G."/>
            <person name="Zhu Y."/>
            <person name="Hemphill L."/>
            <person name="Shang Y."/>
            <person name="Youmans B."/>
            <person name="Ayvaz T."/>
            <person name="Ross M."/>
            <person name="Santibanez J."/>
            <person name="Aqrawi P."/>
            <person name="Gross S."/>
            <person name="Joshi V."/>
            <person name="Fowler G."/>
            <person name="Nazareth L."/>
            <person name="Reid J."/>
            <person name="Worley K."/>
            <person name="Petrosino J."/>
            <person name="Highlander S."/>
            <person name="Gibbs R."/>
        </authorList>
    </citation>
    <scope>NUCLEOTIDE SEQUENCE [LARGE SCALE GENOMIC DNA]</scope>
    <source>
        <strain evidence="5 6">ATCC 12755</strain>
    </source>
</reference>
<keyword evidence="3" id="KW-0479">Metal-binding</keyword>
<dbReference type="HOGENOM" id="CLU_027579_1_1_9"/>
<dbReference type="NCBIfam" id="TIGR00539">
    <property type="entry name" value="hemN_rel"/>
    <property type="match status" value="1"/>
</dbReference>
<comment type="similarity">
    <text evidence="1">Belongs to the anaerobic coproporphyrinogen-III oxidase family. HemW subfamily.</text>
</comment>
<dbReference type="PANTHER" id="PTHR13932">
    <property type="entry name" value="COPROPORPHYRINIGEN III OXIDASE"/>
    <property type="match status" value="1"/>
</dbReference>
<dbReference type="AlphaFoldDB" id="F0ELC3"/>
<dbReference type="SFLD" id="SFLDG01065">
    <property type="entry name" value="anaerobic_coproporphyrinogen-I"/>
    <property type="match status" value="1"/>
</dbReference>
<evidence type="ECO:0000256" key="1">
    <source>
        <dbReference type="ARBA" id="ARBA00006100"/>
    </source>
</evidence>
<dbReference type="InterPro" id="IPR058240">
    <property type="entry name" value="rSAM_sf"/>
</dbReference>
<dbReference type="GO" id="GO:0005737">
    <property type="term" value="C:cytoplasm"/>
    <property type="evidence" value="ECO:0007669"/>
    <property type="project" value="UniProtKB-SubCell"/>
</dbReference>
<dbReference type="SFLD" id="SFLDF00562">
    <property type="entry name" value="HemN-like__clustered_with_heat"/>
    <property type="match status" value="1"/>
</dbReference>
<dbReference type="CDD" id="cd01335">
    <property type="entry name" value="Radical_SAM"/>
    <property type="match status" value="1"/>
</dbReference>
<evidence type="ECO:0000313" key="6">
    <source>
        <dbReference type="Proteomes" id="UP000004835"/>
    </source>
</evidence>
<keyword evidence="3" id="KW-0949">S-adenosyl-L-methionine</keyword>
<dbReference type="SFLD" id="SFLDS00029">
    <property type="entry name" value="Radical_SAM"/>
    <property type="match status" value="1"/>
</dbReference>
<keyword evidence="3" id="KW-0408">Iron</keyword>
<dbReference type="PANTHER" id="PTHR13932:SF5">
    <property type="entry name" value="RADICAL S-ADENOSYL METHIONINE DOMAIN-CONTAINING PROTEIN 1, MITOCHONDRIAL"/>
    <property type="match status" value="1"/>
</dbReference>
<keyword evidence="3" id="KW-0963">Cytoplasm</keyword>
<dbReference type="SUPFAM" id="SSF102114">
    <property type="entry name" value="Radical SAM enzymes"/>
    <property type="match status" value="1"/>
</dbReference>
<dbReference type="Gene3D" id="3.80.30.20">
    <property type="entry name" value="tm_1862 like domain"/>
    <property type="match status" value="1"/>
</dbReference>
<evidence type="ECO:0000313" key="5">
    <source>
        <dbReference type="EMBL" id="EGC69103.1"/>
    </source>
</evidence>
<dbReference type="GO" id="GO:0006779">
    <property type="term" value="P:porphyrin-containing compound biosynthetic process"/>
    <property type="evidence" value="ECO:0007669"/>
    <property type="project" value="InterPro"/>
</dbReference>
<dbReference type="SFLD" id="SFLDF00288">
    <property type="entry name" value="HemN-like__clustered_with_nucl"/>
    <property type="match status" value="1"/>
</dbReference>
<proteinExistence type="inferred from homology"/>
<comment type="function">
    <text evidence="3">Probably acts as a heme chaperone, transferring heme to an unknown acceptor. Binds one molecule of heme per monomer, possibly covalently. Binds 1 [4Fe-4S] cluster. The cluster is coordinated with 3 cysteines and an exchangeable S-adenosyl-L-methionine.</text>
</comment>
<dbReference type="InterPro" id="IPR004559">
    <property type="entry name" value="HemW-like"/>
</dbReference>
<comment type="caution">
    <text evidence="5">The sequence shown here is derived from an EMBL/GenBank/DDBJ whole genome shotgun (WGS) entry which is preliminary data.</text>
</comment>
<name>F0ELC3_ENTCA</name>
<protein>
    <recommendedName>
        <fullName evidence="2 3">Heme chaperone HemW</fullName>
    </recommendedName>
</protein>
<dbReference type="PROSITE" id="PS51918">
    <property type="entry name" value="RADICAL_SAM"/>
    <property type="match status" value="1"/>
</dbReference>
<dbReference type="GO" id="GO:0004109">
    <property type="term" value="F:coproporphyrinogen oxidase activity"/>
    <property type="evidence" value="ECO:0007669"/>
    <property type="project" value="InterPro"/>
</dbReference>
<evidence type="ECO:0000259" key="4">
    <source>
        <dbReference type="PROSITE" id="PS51918"/>
    </source>
</evidence>
<keyword evidence="3" id="KW-0004">4Fe-4S</keyword>
<dbReference type="InterPro" id="IPR007197">
    <property type="entry name" value="rSAM"/>
</dbReference>
<dbReference type="InterPro" id="IPR006638">
    <property type="entry name" value="Elp3/MiaA/NifB-like_rSAM"/>
</dbReference>